<reference evidence="1" key="1">
    <citation type="submission" date="2019-08" db="EMBL/GenBank/DDBJ databases">
        <authorList>
            <person name="Kucharzyk K."/>
            <person name="Murdoch R.W."/>
            <person name="Higgins S."/>
            <person name="Loffler F."/>
        </authorList>
    </citation>
    <scope>NUCLEOTIDE SEQUENCE</scope>
</reference>
<dbReference type="AlphaFoldDB" id="A0A644XJF6"/>
<protein>
    <submittedName>
        <fullName evidence="1">Uncharacterized protein</fullName>
    </submittedName>
</protein>
<proteinExistence type="predicted"/>
<sequence length="122" mass="13889">MFSCFQLSAQDAEYIAVFENTDATVYRDGQSRLHMDYRIEGPATQAEIDKIRYFFSSFGIFESFSITASSASDIWDVSEITLPGVKLMMHKKLFMLCGINTVFVDGEPLPVETFCRKMLKTN</sequence>
<comment type="caution">
    <text evidence="1">The sequence shown here is derived from an EMBL/GenBank/DDBJ whole genome shotgun (WGS) entry which is preliminary data.</text>
</comment>
<name>A0A644XJF6_9ZZZZ</name>
<evidence type="ECO:0000313" key="1">
    <source>
        <dbReference type="EMBL" id="MPM16305.1"/>
    </source>
</evidence>
<accession>A0A644XJF6</accession>
<gene>
    <name evidence="1" type="ORF">SDC9_62683</name>
</gene>
<dbReference type="EMBL" id="VSSQ01002587">
    <property type="protein sequence ID" value="MPM16305.1"/>
    <property type="molecule type" value="Genomic_DNA"/>
</dbReference>
<organism evidence="1">
    <name type="scientific">bioreactor metagenome</name>
    <dbReference type="NCBI Taxonomy" id="1076179"/>
    <lineage>
        <taxon>unclassified sequences</taxon>
        <taxon>metagenomes</taxon>
        <taxon>ecological metagenomes</taxon>
    </lineage>
</organism>